<dbReference type="PANTHER" id="PTHR23501">
    <property type="entry name" value="MAJOR FACILITATOR SUPERFAMILY"/>
    <property type="match status" value="1"/>
</dbReference>
<evidence type="ECO:0000313" key="7">
    <source>
        <dbReference type="EMBL" id="XBX80498.1"/>
    </source>
</evidence>
<feature type="transmembrane region" description="Helical" evidence="5">
    <location>
        <begin position="193"/>
        <end position="213"/>
    </location>
</feature>
<evidence type="ECO:0000256" key="1">
    <source>
        <dbReference type="ARBA" id="ARBA00004651"/>
    </source>
</evidence>
<feature type="domain" description="Major facilitator superfamily (MFS) profile" evidence="6">
    <location>
        <begin position="126"/>
        <end position="316"/>
    </location>
</feature>
<dbReference type="EMBL" id="CP158357">
    <property type="protein sequence ID" value="XBX80498.1"/>
    <property type="molecule type" value="Genomic_DNA"/>
</dbReference>
<evidence type="ECO:0000256" key="3">
    <source>
        <dbReference type="ARBA" id="ARBA00022989"/>
    </source>
</evidence>
<dbReference type="InterPro" id="IPR036259">
    <property type="entry name" value="MFS_trans_sf"/>
</dbReference>
<proteinExistence type="predicted"/>
<sequence>MIAVGSGIGIVVVGPVHDVFGIHGVFTLGAAVVGMATVAVWFAIPKDRTVALGRIDVVGAVLLALWTTGLLVVISEVPRAGWGVVELLATSVALVVFPVWVAVELRAPLAIINLRLMVTRPVMFANLLALLFGFILFGGMVTLPTFVQAPMGGGYGFSASIQDSGLYLLPQTGMFLVVSLLASLMQRWPGERACLVAGAVLTTAGQVLLFVLHTEPWHVVLASTVAGAGIGLVYTHLAVLVVRVVPSSESGSASGTNTNIRNIGGSLGAQVTAALAFAVSGEPGYAAVFGVLALVGALAVPVAILLARAVRPRPSG</sequence>
<feature type="transmembrane region" description="Helical" evidence="5">
    <location>
        <begin position="20"/>
        <end position="43"/>
    </location>
</feature>
<evidence type="ECO:0000256" key="5">
    <source>
        <dbReference type="SAM" id="Phobius"/>
    </source>
</evidence>
<organism evidence="7">
    <name type="scientific">Microbacterium sp. A8/3-1</name>
    <dbReference type="NCBI Taxonomy" id="3160749"/>
    <lineage>
        <taxon>Bacteria</taxon>
        <taxon>Bacillati</taxon>
        <taxon>Actinomycetota</taxon>
        <taxon>Actinomycetes</taxon>
        <taxon>Micrococcales</taxon>
        <taxon>Microbacteriaceae</taxon>
        <taxon>Microbacterium</taxon>
    </lineage>
</organism>
<protein>
    <submittedName>
        <fullName evidence="7">MFS transporter</fullName>
    </submittedName>
</protein>
<gene>
    <name evidence="7" type="ORF">ABS642_10515</name>
</gene>
<feature type="transmembrane region" description="Helical" evidence="5">
    <location>
        <begin position="285"/>
        <end position="307"/>
    </location>
</feature>
<keyword evidence="4 5" id="KW-0472">Membrane</keyword>
<dbReference type="RefSeq" id="WP_350353300.1">
    <property type="nucleotide sequence ID" value="NZ_CP158357.1"/>
</dbReference>
<keyword evidence="3 5" id="KW-1133">Transmembrane helix</keyword>
<dbReference type="PROSITE" id="PS50850">
    <property type="entry name" value="MFS"/>
    <property type="match status" value="1"/>
</dbReference>
<dbReference type="InterPro" id="IPR020846">
    <property type="entry name" value="MFS_dom"/>
</dbReference>
<reference evidence="7" key="1">
    <citation type="submission" date="2024-06" db="EMBL/GenBank/DDBJ databases">
        <title>Draft genome sequence of Microbacterium sp. strain A8/3-1, isolated from Oxytropis tragacanthoides Fisch. ex DC. Root nodules in the Altai region of Russia.</title>
        <authorList>
            <person name="Sazanova A."/>
            <person name="Guro P."/>
            <person name="Kuznetsova I."/>
            <person name="Belimov A."/>
            <person name="Safronova V."/>
        </authorList>
    </citation>
    <scope>NUCLEOTIDE SEQUENCE</scope>
    <source>
        <strain evidence="7">A8/3-1</strain>
    </source>
</reference>
<accession>A0AAU7W2X2</accession>
<dbReference type="GO" id="GO:0022857">
    <property type="term" value="F:transmembrane transporter activity"/>
    <property type="evidence" value="ECO:0007669"/>
    <property type="project" value="InterPro"/>
</dbReference>
<feature type="transmembrane region" description="Helical" evidence="5">
    <location>
        <begin position="263"/>
        <end position="279"/>
    </location>
</feature>
<feature type="transmembrane region" description="Helical" evidence="5">
    <location>
        <begin position="219"/>
        <end position="242"/>
    </location>
</feature>
<keyword evidence="2 5" id="KW-0812">Transmembrane</keyword>
<dbReference type="Pfam" id="PF07690">
    <property type="entry name" value="MFS_1"/>
    <property type="match status" value="1"/>
</dbReference>
<feature type="transmembrane region" description="Helical" evidence="5">
    <location>
        <begin position="124"/>
        <end position="147"/>
    </location>
</feature>
<dbReference type="InterPro" id="IPR011701">
    <property type="entry name" value="MFS"/>
</dbReference>
<dbReference type="SUPFAM" id="SSF103473">
    <property type="entry name" value="MFS general substrate transporter"/>
    <property type="match status" value="1"/>
</dbReference>
<dbReference type="PANTHER" id="PTHR23501:SF197">
    <property type="entry name" value="COMD"/>
    <property type="match status" value="1"/>
</dbReference>
<dbReference type="Gene3D" id="1.20.1250.20">
    <property type="entry name" value="MFS general substrate transporter like domains"/>
    <property type="match status" value="1"/>
</dbReference>
<feature type="transmembrane region" description="Helical" evidence="5">
    <location>
        <begin position="80"/>
        <end position="103"/>
    </location>
</feature>
<dbReference type="GO" id="GO:0005886">
    <property type="term" value="C:plasma membrane"/>
    <property type="evidence" value="ECO:0007669"/>
    <property type="project" value="UniProtKB-SubCell"/>
</dbReference>
<name>A0AAU7W2X2_9MICO</name>
<evidence type="ECO:0000259" key="6">
    <source>
        <dbReference type="PROSITE" id="PS50850"/>
    </source>
</evidence>
<feature type="transmembrane region" description="Helical" evidence="5">
    <location>
        <begin position="167"/>
        <end position="186"/>
    </location>
</feature>
<feature type="transmembrane region" description="Helical" evidence="5">
    <location>
        <begin position="55"/>
        <end position="74"/>
    </location>
</feature>
<evidence type="ECO:0000256" key="4">
    <source>
        <dbReference type="ARBA" id="ARBA00023136"/>
    </source>
</evidence>
<evidence type="ECO:0000256" key="2">
    <source>
        <dbReference type="ARBA" id="ARBA00022692"/>
    </source>
</evidence>
<comment type="subcellular location">
    <subcellularLocation>
        <location evidence="1">Cell membrane</location>
        <topology evidence="1">Multi-pass membrane protein</topology>
    </subcellularLocation>
</comment>
<dbReference type="AlphaFoldDB" id="A0AAU7W2X2"/>